<reference evidence="9 10" key="2">
    <citation type="journal article" date="2021" name="J. Hered.">
        <title>Feather Gene Expression Elucidates the Developmental Basis of Plumage Iridescence in African Starlings.</title>
        <authorList>
            <person name="Rubenstein D.R."/>
            <person name="Corvelo A."/>
            <person name="MacManes M.D."/>
            <person name="Maia R."/>
            <person name="Narzisi G."/>
            <person name="Rousaki A."/>
            <person name="Vandenabeele P."/>
            <person name="Shawkey M.D."/>
            <person name="Solomon J."/>
        </authorList>
    </citation>
    <scope>NUCLEOTIDE SEQUENCE [LARGE SCALE GENOMIC DNA]</scope>
    <source>
        <strain evidence="9">SS15</strain>
    </source>
</reference>
<keyword evidence="10" id="KW-1185">Reference proteome</keyword>
<proteinExistence type="inferred from homology"/>
<evidence type="ECO:0000256" key="5">
    <source>
        <dbReference type="SAM" id="Coils"/>
    </source>
</evidence>
<dbReference type="EMBL" id="JADDUC010000960">
    <property type="protein sequence ID" value="KAG0112777.1"/>
    <property type="molecule type" value="Genomic_DNA"/>
</dbReference>
<comment type="caution">
    <text evidence="8">The sequence shown here is derived from an EMBL/GenBank/DDBJ whole genome shotgun (WGS) entry which is preliminary data.</text>
</comment>
<dbReference type="InterPro" id="IPR008271">
    <property type="entry name" value="Ser/Thr_kinase_AS"/>
</dbReference>
<accession>A0A835NC03</accession>
<feature type="coiled-coil region" evidence="5">
    <location>
        <begin position="207"/>
        <end position="269"/>
    </location>
</feature>
<evidence type="ECO:0000256" key="6">
    <source>
        <dbReference type="SAM" id="MobiDB-lite"/>
    </source>
</evidence>
<dbReference type="GO" id="GO:0005524">
    <property type="term" value="F:ATP binding"/>
    <property type="evidence" value="ECO:0007669"/>
    <property type="project" value="UniProtKB-KW"/>
</dbReference>
<dbReference type="SUPFAM" id="SSF56112">
    <property type="entry name" value="Protein kinase-like (PK-like)"/>
    <property type="match status" value="1"/>
</dbReference>
<dbReference type="OrthoDB" id="2914378at2759"/>
<dbReference type="EC" id="2.7.11.1" evidence="2"/>
<evidence type="ECO:0000256" key="1">
    <source>
        <dbReference type="ARBA" id="ARBA00008874"/>
    </source>
</evidence>
<feature type="region of interest" description="Disordered" evidence="6">
    <location>
        <begin position="56"/>
        <end position="114"/>
    </location>
</feature>
<keyword evidence="9" id="KW-0808">Transferase</keyword>
<dbReference type="PROSITE" id="PS00108">
    <property type="entry name" value="PROTEIN_KINASE_ST"/>
    <property type="match status" value="1"/>
</dbReference>
<dbReference type="InterPro" id="IPR051931">
    <property type="entry name" value="PAK3-like"/>
</dbReference>
<keyword evidence="3" id="KW-0547">Nucleotide-binding</keyword>
<evidence type="ECO:0000256" key="3">
    <source>
        <dbReference type="ARBA" id="ARBA00022741"/>
    </source>
</evidence>
<sequence length="686" mass="76872">MERVHRAVSRAFSSVTSRRAFRRLTGQRGIGLLGNKVLNDSFLSVPHTAVCLQSTTPAAEPPLARSPPPEPKGAAKDNKRPWIVSPGPEHSEPASRGELLASQDSSAQAGKAEWHDRMERVLSAREFRWKEMATFERKRHSSPERAFEVVAEPAEEPEPQRDQIKEEVPLALPKVCRPQQPAPRVLERLLQELSRQGHILSQVCRDKAVLAQENAALEARLAATERDLRDLSEQLLEARSEKESLQCSLLEAQQHVSELEIARSRLEGQVRSTTQAKEVILGESLVRFVSEDVKGLRRELQAVRSFSKQQCQEMAQELRWAEEQCSKALRLWQCAHEEEKRKLLQKLESELAQQRLEAQELLEQQEKSLAELQRQKVQLLCKVRQLQQKLKQSQQQAEYLRLELEEEQENGQDQHLIWAAVCVTAAPEERHCPCYPSQLCPFGMMGHVGGVQGAESSARVLEQFIRPLMLPQDERYLANGAVWLVLEYMDGGSLANVVIKKRMAVGHIATVCRECLQGLAFLHANQVIHRDIKSSNILLGRDGSVKLGGYCWSGPALREGNAGLLLSGCQVPGSGAADFGLCAVLIREQSKRRSTVGTTCWMAPEVVRGEPYGPKVDTWSLGIVGIEMAKGRAPYIWKTREKAKYLIGKRGAPDLHKLRLPSGLCEFLGCCLQMDVDRRGSAEELL</sequence>
<dbReference type="GO" id="GO:0004674">
    <property type="term" value="F:protein serine/threonine kinase activity"/>
    <property type="evidence" value="ECO:0007669"/>
    <property type="project" value="UniProtKB-EC"/>
</dbReference>
<dbReference type="Pfam" id="PF00069">
    <property type="entry name" value="Pkinase"/>
    <property type="match status" value="2"/>
</dbReference>
<dbReference type="AlphaFoldDB" id="A0A835NC03"/>
<dbReference type="Gene3D" id="1.10.510.10">
    <property type="entry name" value="Transferase(Phosphotransferase) domain 1"/>
    <property type="match status" value="1"/>
</dbReference>
<dbReference type="PROSITE" id="PS50011">
    <property type="entry name" value="PROTEIN_KINASE_DOM"/>
    <property type="match status" value="1"/>
</dbReference>
<dbReference type="PANTHER" id="PTHR45832">
    <property type="entry name" value="SERINE/THREONINE-PROTEIN KINASE SAMKA-RELATED-RELATED"/>
    <property type="match status" value="1"/>
</dbReference>
<keyword evidence="4" id="KW-0067">ATP-binding</keyword>
<evidence type="ECO:0000313" key="9">
    <source>
        <dbReference type="EMBL" id="KAI1229479.1"/>
    </source>
</evidence>
<dbReference type="InterPro" id="IPR000719">
    <property type="entry name" value="Prot_kinase_dom"/>
</dbReference>
<evidence type="ECO:0000313" key="8">
    <source>
        <dbReference type="EMBL" id="KAG0112777.1"/>
    </source>
</evidence>
<feature type="non-terminal residue" evidence="8">
    <location>
        <position position="686"/>
    </location>
</feature>
<dbReference type="InterPro" id="IPR011009">
    <property type="entry name" value="Kinase-like_dom_sf"/>
</dbReference>
<feature type="coiled-coil region" evidence="5">
    <location>
        <begin position="337"/>
        <end position="410"/>
    </location>
</feature>
<reference evidence="8" key="1">
    <citation type="submission" date="2020-10" db="EMBL/GenBank/DDBJ databases">
        <title>Feather gene expression reveals the developmental basis of iridescence in African starlings.</title>
        <authorList>
            <person name="Rubenstein D.R."/>
        </authorList>
    </citation>
    <scope>NUCLEOTIDE SEQUENCE</scope>
    <source>
        <strain evidence="8">SS15</strain>
        <tissue evidence="8">Liver</tissue>
    </source>
</reference>
<dbReference type="EMBL" id="JADDUC020000256">
    <property type="protein sequence ID" value="KAI1229479.1"/>
    <property type="molecule type" value="Genomic_DNA"/>
</dbReference>
<evidence type="ECO:0000313" key="10">
    <source>
        <dbReference type="Proteomes" id="UP000618051"/>
    </source>
</evidence>
<dbReference type="PANTHER" id="PTHR45832:SF22">
    <property type="entry name" value="SERINE_THREONINE-PROTEIN KINASE SAMKA-RELATED"/>
    <property type="match status" value="1"/>
</dbReference>
<dbReference type="SMART" id="SM00220">
    <property type="entry name" value="S_TKc"/>
    <property type="match status" value="1"/>
</dbReference>
<keyword evidence="5" id="KW-0175">Coiled coil</keyword>
<gene>
    <name evidence="9" type="ORF">IHE44_0007768</name>
    <name evidence="8" type="ORF">IHE44_015051</name>
</gene>
<keyword evidence="9" id="KW-0418">Kinase</keyword>
<evidence type="ECO:0000259" key="7">
    <source>
        <dbReference type="PROSITE" id="PS50011"/>
    </source>
</evidence>
<evidence type="ECO:0000256" key="4">
    <source>
        <dbReference type="ARBA" id="ARBA00022840"/>
    </source>
</evidence>
<protein>
    <recommendedName>
        <fullName evidence="2">non-specific serine/threonine protein kinase</fullName>
        <ecNumber evidence="2">2.7.11.1</ecNumber>
    </recommendedName>
</protein>
<evidence type="ECO:0000256" key="2">
    <source>
        <dbReference type="ARBA" id="ARBA00012513"/>
    </source>
</evidence>
<dbReference type="Proteomes" id="UP000618051">
    <property type="component" value="Unassembled WGS sequence"/>
</dbReference>
<reference evidence="9" key="3">
    <citation type="submission" date="2022-01" db="EMBL/GenBank/DDBJ databases">
        <authorList>
            <person name="Rubenstein D.R."/>
        </authorList>
    </citation>
    <scope>NUCLEOTIDE SEQUENCE</scope>
    <source>
        <strain evidence="9">SS15</strain>
        <tissue evidence="9">Liver</tissue>
    </source>
</reference>
<feature type="domain" description="Protein kinase" evidence="7">
    <location>
        <begin position="384"/>
        <end position="686"/>
    </location>
</feature>
<organism evidence="8">
    <name type="scientific">Lamprotornis superbus</name>
    <dbReference type="NCBI Taxonomy" id="245042"/>
    <lineage>
        <taxon>Eukaryota</taxon>
        <taxon>Metazoa</taxon>
        <taxon>Chordata</taxon>
        <taxon>Craniata</taxon>
        <taxon>Vertebrata</taxon>
        <taxon>Euteleostomi</taxon>
        <taxon>Archelosauria</taxon>
        <taxon>Archosauria</taxon>
        <taxon>Dinosauria</taxon>
        <taxon>Saurischia</taxon>
        <taxon>Theropoda</taxon>
        <taxon>Coelurosauria</taxon>
        <taxon>Aves</taxon>
        <taxon>Neognathae</taxon>
        <taxon>Neoaves</taxon>
        <taxon>Telluraves</taxon>
        <taxon>Australaves</taxon>
        <taxon>Passeriformes</taxon>
        <taxon>Sturnidae</taxon>
        <taxon>Lamprotornis</taxon>
    </lineage>
</organism>
<comment type="similarity">
    <text evidence="1">Belongs to the protein kinase superfamily. STE Ser/Thr protein kinase family. STE20 subfamily.</text>
</comment>
<name>A0A835NC03_9PASS</name>